<proteinExistence type="predicted"/>
<evidence type="ECO:0000259" key="8">
    <source>
        <dbReference type="PROSITE" id="PS50109"/>
    </source>
</evidence>
<reference evidence="9 10" key="1">
    <citation type="submission" date="2021-06" db="EMBL/GenBank/DDBJ databases">
        <title>New haloarchaea isolates fom saline soil.</title>
        <authorList>
            <person name="Duran-Viseras A."/>
            <person name="Sanchez-Porro C.S."/>
            <person name="Ventosa A."/>
        </authorList>
    </citation>
    <scope>NUCLEOTIDE SEQUENCE [LARGE SCALE GENOMIC DNA]</scope>
    <source>
        <strain evidence="9 10">JCM 183640</strain>
    </source>
</reference>
<name>A0A8J7Y1T6_9EURY</name>
<keyword evidence="3" id="KW-0808">Transferase</keyword>
<dbReference type="SMART" id="SM00387">
    <property type="entry name" value="HATPase_c"/>
    <property type="match status" value="1"/>
</dbReference>
<dbReference type="Gene3D" id="3.30.565.10">
    <property type="entry name" value="Histidine kinase-like ATPase, C-terminal domain"/>
    <property type="match status" value="1"/>
</dbReference>
<dbReference type="InterPro" id="IPR036890">
    <property type="entry name" value="HATPase_C_sf"/>
</dbReference>
<evidence type="ECO:0000256" key="5">
    <source>
        <dbReference type="ARBA" id="ARBA00022777"/>
    </source>
</evidence>
<evidence type="ECO:0000256" key="6">
    <source>
        <dbReference type="ARBA" id="ARBA00022840"/>
    </source>
</evidence>
<protein>
    <recommendedName>
        <fullName evidence="2">histidine kinase</fullName>
        <ecNumber evidence="2">2.7.13.3</ecNumber>
    </recommendedName>
</protein>
<dbReference type="InterPro" id="IPR003594">
    <property type="entry name" value="HATPase_dom"/>
</dbReference>
<evidence type="ECO:0000313" key="10">
    <source>
        <dbReference type="Proteomes" id="UP000766550"/>
    </source>
</evidence>
<gene>
    <name evidence="9" type="ORF">KTS45_00505</name>
</gene>
<keyword evidence="6 9" id="KW-0067">ATP-binding</keyword>
<evidence type="ECO:0000256" key="1">
    <source>
        <dbReference type="ARBA" id="ARBA00000085"/>
    </source>
</evidence>
<evidence type="ECO:0000313" key="9">
    <source>
        <dbReference type="EMBL" id="MBV0922670.1"/>
    </source>
</evidence>
<dbReference type="EMBL" id="JAHQXF010000001">
    <property type="protein sequence ID" value="MBV0922670.1"/>
    <property type="molecule type" value="Genomic_DNA"/>
</dbReference>
<keyword evidence="10" id="KW-1185">Reference proteome</keyword>
<comment type="catalytic activity">
    <reaction evidence="1">
        <text>ATP + protein L-histidine = ADP + protein N-phospho-L-histidine.</text>
        <dbReference type="EC" id="2.7.13.3"/>
    </reaction>
</comment>
<comment type="caution">
    <text evidence="9">The sequence shown here is derived from an EMBL/GenBank/DDBJ whole genome shotgun (WGS) entry which is preliminary data.</text>
</comment>
<dbReference type="SUPFAM" id="SSF55874">
    <property type="entry name" value="ATPase domain of HSP90 chaperone/DNA topoisomerase II/histidine kinase"/>
    <property type="match status" value="1"/>
</dbReference>
<feature type="region of interest" description="Disordered" evidence="7">
    <location>
        <begin position="97"/>
        <end position="137"/>
    </location>
</feature>
<dbReference type="InterPro" id="IPR005467">
    <property type="entry name" value="His_kinase_dom"/>
</dbReference>
<dbReference type="Proteomes" id="UP000766550">
    <property type="component" value="Unassembled WGS sequence"/>
</dbReference>
<evidence type="ECO:0000256" key="4">
    <source>
        <dbReference type="ARBA" id="ARBA00022741"/>
    </source>
</evidence>
<dbReference type="PANTHER" id="PTHR44936">
    <property type="entry name" value="SENSOR PROTEIN CREC"/>
    <property type="match status" value="1"/>
</dbReference>
<feature type="domain" description="Histidine kinase" evidence="8">
    <location>
        <begin position="18"/>
        <end position="120"/>
    </location>
</feature>
<sequence>MTELDLPESAPVMADSLVNSLFSNLFRNAVEHAETSPIELAVTATVDEASVRVRIRDDGPGVPEDLRDHLFDPTMDRHDTEIRLGTVIVGRLVDRYDGEIEPSRTGPEGTTVSVRPPRASERPVSSAGRTAAEPSGR</sequence>
<dbReference type="EC" id="2.7.13.3" evidence="2"/>
<dbReference type="PROSITE" id="PS50109">
    <property type="entry name" value="HIS_KIN"/>
    <property type="match status" value="1"/>
</dbReference>
<dbReference type="InterPro" id="IPR050980">
    <property type="entry name" value="2C_sensor_his_kinase"/>
</dbReference>
<keyword evidence="4" id="KW-0547">Nucleotide-binding</keyword>
<keyword evidence="5" id="KW-0418">Kinase</keyword>
<dbReference type="GO" id="GO:0005524">
    <property type="term" value="F:ATP binding"/>
    <property type="evidence" value="ECO:0007669"/>
    <property type="project" value="UniProtKB-KW"/>
</dbReference>
<evidence type="ECO:0000256" key="7">
    <source>
        <dbReference type="SAM" id="MobiDB-lite"/>
    </source>
</evidence>
<dbReference type="Pfam" id="PF02518">
    <property type="entry name" value="HATPase_c"/>
    <property type="match status" value="1"/>
</dbReference>
<evidence type="ECO:0000256" key="2">
    <source>
        <dbReference type="ARBA" id="ARBA00012438"/>
    </source>
</evidence>
<organism evidence="9 10">
    <name type="scientific">Haloarcula limicola</name>
    <dbReference type="NCBI Taxonomy" id="1429915"/>
    <lineage>
        <taxon>Archaea</taxon>
        <taxon>Methanobacteriati</taxon>
        <taxon>Methanobacteriota</taxon>
        <taxon>Stenosarchaea group</taxon>
        <taxon>Halobacteria</taxon>
        <taxon>Halobacteriales</taxon>
        <taxon>Haloarculaceae</taxon>
        <taxon>Haloarcula</taxon>
    </lineage>
</organism>
<dbReference type="AlphaFoldDB" id="A0A8J7Y1T6"/>
<dbReference type="RefSeq" id="WP_162315853.1">
    <property type="nucleotide sequence ID" value="NZ_JAHQXF010000001.1"/>
</dbReference>
<dbReference type="OrthoDB" id="3369at2157"/>
<accession>A0A8J7Y1T6</accession>
<dbReference type="GO" id="GO:0004673">
    <property type="term" value="F:protein histidine kinase activity"/>
    <property type="evidence" value="ECO:0007669"/>
    <property type="project" value="UniProtKB-EC"/>
</dbReference>
<dbReference type="PANTHER" id="PTHR44936:SF10">
    <property type="entry name" value="SENSOR PROTEIN RSTB"/>
    <property type="match status" value="1"/>
</dbReference>
<evidence type="ECO:0000256" key="3">
    <source>
        <dbReference type="ARBA" id="ARBA00022679"/>
    </source>
</evidence>